<proteinExistence type="predicted"/>
<dbReference type="AlphaFoldDB" id="A0A4U5J743"/>
<sequence>MFDLLMLLFGPGLFVTILWSPILLVRRFRALFARVPPTGSVGLAYVLVAVGLSVPFVLGTVAVLATTSVEGATLSNALLNTAFLLTIAYLLAAPALAGVGLPRLGVDWDPTGYGLGTWLLLVGATVWYVAVFVLPLALFALVLALPTG</sequence>
<accession>A0A4U5J743</accession>
<evidence type="ECO:0000313" key="3">
    <source>
        <dbReference type="EMBL" id="TKR24852.1"/>
    </source>
</evidence>
<organism evidence="3 4">
    <name type="scientific">Natronomonas salsuginis</name>
    <dbReference type="NCBI Taxonomy" id="2217661"/>
    <lineage>
        <taxon>Archaea</taxon>
        <taxon>Methanobacteriati</taxon>
        <taxon>Methanobacteriota</taxon>
        <taxon>Stenosarchaea group</taxon>
        <taxon>Halobacteria</taxon>
        <taxon>Halobacteriales</taxon>
        <taxon>Natronomonadaceae</taxon>
        <taxon>Natronomonas</taxon>
    </lineage>
</organism>
<feature type="transmembrane region" description="Helical" evidence="1">
    <location>
        <begin position="43"/>
        <end position="65"/>
    </location>
</feature>
<keyword evidence="1" id="KW-0472">Membrane</keyword>
<name>A0A4U5J743_9EURY</name>
<evidence type="ECO:0000313" key="4">
    <source>
        <dbReference type="Proteomes" id="UP000308037"/>
    </source>
</evidence>
<dbReference type="EMBL" id="QKNX01000006">
    <property type="protein sequence ID" value="TKR24852.1"/>
    <property type="molecule type" value="Genomic_DNA"/>
</dbReference>
<dbReference type="InterPro" id="IPR058476">
    <property type="entry name" value="DUF8162"/>
</dbReference>
<dbReference type="Pfam" id="PF26494">
    <property type="entry name" value="DUF8162"/>
    <property type="match status" value="1"/>
</dbReference>
<keyword evidence="4" id="KW-1185">Reference proteome</keyword>
<reference evidence="3 4" key="1">
    <citation type="submission" date="2019-04" db="EMBL/GenBank/DDBJ databases">
        <title>Natronomonas sp. F20-122 a newhaloarchaeon isolated from a saline saltern of Isla Bacuta, Huelva, Spain.</title>
        <authorList>
            <person name="Duran-Viseras A."/>
            <person name="Sanchez-Porro C."/>
            <person name="Ventosa A."/>
        </authorList>
    </citation>
    <scope>NUCLEOTIDE SEQUENCE [LARGE SCALE GENOMIC DNA]</scope>
    <source>
        <strain evidence="3 4">F20-122</strain>
    </source>
</reference>
<feature type="domain" description="DUF8162" evidence="2">
    <location>
        <begin position="4"/>
        <end position="147"/>
    </location>
</feature>
<gene>
    <name evidence="3" type="ORF">DM868_13025</name>
</gene>
<feature type="transmembrane region" description="Helical" evidence="1">
    <location>
        <begin position="77"/>
        <end position="97"/>
    </location>
</feature>
<keyword evidence="1" id="KW-1133">Transmembrane helix</keyword>
<feature type="transmembrane region" description="Helical" evidence="1">
    <location>
        <begin position="117"/>
        <end position="145"/>
    </location>
</feature>
<evidence type="ECO:0000259" key="2">
    <source>
        <dbReference type="Pfam" id="PF26494"/>
    </source>
</evidence>
<evidence type="ECO:0000256" key="1">
    <source>
        <dbReference type="SAM" id="Phobius"/>
    </source>
</evidence>
<keyword evidence="1" id="KW-0812">Transmembrane</keyword>
<dbReference type="Proteomes" id="UP000308037">
    <property type="component" value="Unassembled WGS sequence"/>
</dbReference>
<protein>
    <recommendedName>
        <fullName evidence="2">DUF8162 domain-containing protein</fullName>
    </recommendedName>
</protein>
<comment type="caution">
    <text evidence="3">The sequence shown here is derived from an EMBL/GenBank/DDBJ whole genome shotgun (WGS) entry which is preliminary data.</text>
</comment>